<sequence length="457" mass="50548">MATPRQRLSITSGAIMAALALLLSPTAGPAWAEDLPPVTESPTQATATPDPNAADIDFTDQEPEEMPAAPEDSNERNARECMAEAIRTKSTRLCVDASPDTPEDLEEAQQAVADAASDSFLPWCDKDKHKRKDVFTRFGACMNKKMAKYTLYDRNGDVLGIARFAMSRRIALASKGDGRDLFHEELNLVPTRLDAAMVELTLTWKPDCAVKCKSSKQSWSGSRTWFPGDKHKARGQLSHWWTESSGNDTLNLTGILEADSPVNQGEPGTVAWYNLMADVRCDDEVGRSPGCVFFRSTPAFKVNSKKFPAAQTFYQWVQTEFPDHWGSKAEDSPLHRLASKAEQDKNRRKICDSTFKPHPDTHETSCDEFPFAASQESGGQLGIKSGKECVQMYYDTDANYLALDSRFPRPSQKERCGRGNIPQGQNEGVGGDLGRFTVDVRLLDQDAYYIDVGRIGG</sequence>
<organism evidence="4 5">
    <name type="scientific">Wenjunlia tyrosinilytica</name>
    <dbReference type="NCBI Taxonomy" id="1544741"/>
    <lineage>
        <taxon>Bacteria</taxon>
        <taxon>Bacillati</taxon>
        <taxon>Actinomycetota</taxon>
        <taxon>Actinomycetes</taxon>
        <taxon>Kitasatosporales</taxon>
        <taxon>Streptomycetaceae</taxon>
        <taxon>Wenjunlia</taxon>
    </lineage>
</organism>
<dbReference type="EMBL" id="BMMS01000044">
    <property type="protein sequence ID" value="GGO99380.1"/>
    <property type="molecule type" value="Genomic_DNA"/>
</dbReference>
<feature type="compositionally biased region" description="Polar residues" evidence="1">
    <location>
        <begin position="40"/>
        <end position="49"/>
    </location>
</feature>
<dbReference type="InterPro" id="IPR029476">
    <property type="entry name" value="DNase_NucA_NucB"/>
</dbReference>
<accession>A0A918E0R4</accession>
<evidence type="ECO:0000256" key="1">
    <source>
        <dbReference type="SAM" id="MobiDB-lite"/>
    </source>
</evidence>
<feature type="region of interest" description="Disordered" evidence="1">
    <location>
        <begin position="28"/>
        <end position="77"/>
    </location>
</feature>
<dbReference type="Pfam" id="PF14040">
    <property type="entry name" value="DNase_NucA_NucB"/>
    <property type="match status" value="1"/>
</dbReference>
<reference evidence="4" key="1">
    <citation type="journal article" date="2014" name="Int. J. Syst. Evol. Microbiol.">
        <title>Complete genome sequence of Corynebacterium casei LMG S-19264T (=DSM 44701T), isolated from a smear-ripened cheese.</title>
        <authorList>
            <consortium name="US DOE Joint Genome Institute (JGI-PGF)"/>
            <person name="Walter F."/>
            <person name="Albersmeier A."/>
            <person name="Kalinowski J."/>
            <person name="Ruckert C."/>
        </authorList>
    </citation>
    <scope>NUCLEOTIDE SEQUENCE</scope>
    <source>
        <strain evidence="4">CGMCC 4.7201</strain>
    </source>
</reference>
<feature type="signal peptide" evidence="2">
    <location>
        <begin position="1"/>
        <end position="32"/>
    </location>
</feature>
<dbReference type="RefSeq" id="WP_189135468.1">
    <property type="nucleotide sequence ID" value="NZ_BMMS01000044.1"/>
</dbReference>
<evidence type="ECO:0000256" key="2">
    <source>
        <dbReference type="SAM" id="SignalP"/>
    </source>
</evidence>
<evidence type="ECO:0000313" key="5">
    <source>
        <dbReference type="Proteomes" id="UP000641932"/>
    </source>
</evidence>
<feature type="chain" id="PRO_5036770290" description="Deoxyribonuclease NucA/NucB domain-containing protein" evidence="2">
    <location>
        <begin position="33"/>
        <end position="457"/>
    </location>
</feature>
<keyword evidence="2" id="KW-0732">Signal</keyword>
<proteinExistence type="predicted"/>
<keyword evidence="5" id="KW-1185">Reference proteome</keyword>
<reference evidence="4" key="2">
    <citation type="submission" date="2020-09" db="EMBL/GenBank/DDBJ databases">
        <authorList>
            <person name="Sun Q."/>
            <person name="Zhou Y."/>
        </authorList>
    </citation>
    <scope>NUCLEOTIDE SEQUENCE</scope>
    <source>
        <strain evidence="4">CGMCC 4.7201</strain>
    </source>
</reference>
<evidence type="ECO:0000259" key="3">
    <source>
        <dbReference type="Pfam" id="PF14040"/>
    </source>
</evidence>
<comment type="caution">
    <text evidence="4">The sequence shown here is derived from an EMBL/GenBank/DDBJ whole genome shotgun (WGS) entry which is preliminary data.</text>
</comment>
<protein>
    <recommendedName>
        <fullName evidence="3">Deoxyribonuclease NucA/NucB domain-containing protein</fullName>
    </recommendedName>
</protein>
<feature type="domain" description="Deoxyribonuclease NucA/NucB" evidence="3">
    <location>
        <begin position="338"/>
        <end position="380"/>
    </location>
</feature>
<dbReference type="Proteomes" id="UP000641932">
    <property type="component" value="Unassembled WGS sequence"/>
</dbReference>
<evidence type="ECO:0000313" key="4">
    <source>
        <dbReference type="EMBL" id="GGO99380.1"/>
    </source>
</evidence>
<gene>
    <name evidence="4" type="ORF">GCM10012280_65700</name>
</gene>
<dbReference type="AlphaFoldDB" id="A0A918E0R4"/>
<name>A0A918E0R4_9ACTN</name>